<dbReference type="SMART" id="SM00354">
    <property type="entry name" value="HTH_LACI"/>
    <property type="match status" value="1"/>
</dbReference>
<gene>
    <name evidence="5" type="ORF">AACH00_08285</name>
</gene>
<dbReference type="InterPro" id="IPR000843">
    <property type="entry name" value="HTH_LacI"/>
</dbReference>
<dbReference type="Proteomes" id="UP001379945">
    <property type="component" value="Unassembled WGS sequence"/>
</dbReference>
<evidence type="ECO:0000313" key="6">
    <source>
        <dbReference type="Proteomes" id="UP001379945"/>
    </source>
</evidence>
<dbReference type="PRINTS" id="PR00036">
    <property type="entry name" value="HTHLACI"/>
</dbReference>
<protein>
    <submittedName>
        <fullName evidence="5">LacI family DNA-binding transcriptional regulator</fullName>
    </submittedName>
</protein>
<evidence type="ECO:0000313" key="5">
    <source>
        <dbReference type="EMBL" id="MEK8046337.1"/>
    </source>
</evidence>
<dbReference type="PROSITE" id="PS50932">
    <property type="entry name" value="HTH_LACI_2"/>
    <property type="match status" value="1"/>
</dbReference>
<feature type="domain" description="HTH lacI-type" evidence="4">
    <location>
        <begin position="11"/>
        <end position="65"/>
    </location>
</feature>
<name>A0ABU9C6X0_9BURK</name>
<dbReference type="GO" id="GO:0003677">
    <property type="term" value="F:DNA binding"/>
    <property type="evidence" value="ECO:0007669"/>
    <property type="project" value="UniProtKB-KW"/>
</dbReference>
<dbReference type="RefSeq" id="WP_341398625.1">
    <property type="nucleotide sequence ID" value="NZ_JBBUTI010000005.1"/>
</dbReference>
<dbReference type="Pfam" id="PF00356">
    <property type="entry name" value="LacI"/>
    <property type="match status" value="1"/>
</dbReference>
<dbReference type="PANTHER" id="PTHR30146">
    <property type="entry name" value="LACI-RELATED TRANSCRIPTIONAL REPRESSOR"/>
    <property type="match status" value="1"/>
</dbReference>
<dbReference type="InterPro" id="IPR046335">
    <property type="entry name" value="LacI/GalR-like_sensor"/>
</dbReference>
<dbReference type="EMBL" id="JBBUTI010000005">
    <property type="protein sequence ID" value="MEK8046337.1"/>
    <property type="molecule type" value="Genomic_DNA"/>
</dbReference>
<dbReference type="SUPFAM" id="SSF53822">
    <property type="entry name" value="Periplasmic binding protein-like I"/>
    <property type="match status" value="1"/>
</dbReference>
<keyword evidence="6" id="KW-1185">Reference proteome</keyword>
<keyword evidence="1" id="KW-0805">Transcription regulation</keyword>
<sequence>MKSPATPPKKITIYDVARAAGVGTTTVSRVLNNDPAVKPQTRDSVLATITALGYRPNIAARSTGGGKSRWIALLYQNPVIHYIHPIQQGAIDRCRDADHMLSVHSCQNTGQALIDEVLDIVDQLQPSGVVLTLPLSISPKLIQALRERQVSLVRVAPAGLNDPAARVYFDERSAGAAMTRALIAQGHRRIGFLAGLPEGHPQPDERRQGFADAMLEAGLKVPAAHMSCGSFHFDEALAPLRTMLSRKQPPTAIFCANDDMAAAALQVAAELNLAVPRDLSVVGFDDSYIARIVTPRLTTIRQPLHEMGWEAVDMILRGQATPDMGYQRVLPYQLVEGRSTAGLPAEG</sequence>
<keyword evidence="3" id="KW-0804">Transcription</keyword>
<dbReference type="PROSITE" id="PS00356">
    <property type="entry name" value="HTH_LACI_1"/>
    <property type="match status" value="1"/>
</dbReference>
<dbReference type="SUPFAM" id="SSF47413">
    <property type="entry name" value="lambda repressor-like DNA-binding domains"/>
    <property type="match status" value="1"/>
</dbReference>
<accession>A0ABU9C6X0</accession>
<dbReference type="PANTHER" id="PTHR30146:SF153">
    <property type="entry name" value="LACTOSE OPERON REPRESSOR"/>
    <property type="match status" value="1"/>
</dbReference>
<keyword evidence="2 5" id="KW-0238">DNA-binding</keyword>
<reference evidence="5 6" key="1">
    <citation type="submission" date="2024-04" db="EMBL/GenBank/DDBJ databases">
        <title>Novel species of the genus Ideonella isolated from streams.</title>
        <authorList>
            <person name="Lu H."/>
        </authorList>
    </citation>
    <scope>NUCLEOTIDE SEQUENCE [LARGE SCALE GENOMIC DNA]</scope>
    <source>
        <strain evidence="5 6">LYT19W</strain>
    </source>
</reference>
<evidence type="ECO:0000259" key="4">
    <source>
        <dbReference type="PROSITE" id="PS50932"/>
    </source>
</evidence>
<dbReference type="CDD" id="cd01392">
    <property type="entry name" value="HTH_LacI"/>
    <property type="match status" value="1"/>
</dbReference>
<dbReference type="CDD" id="cd01545">
    <property type="entry name" value="PBP1_SalR"/>
    <property type="match status" value="1"/>
</dbReference>
<dbReference type="Gene3D" id="3.40.50.2300">
    <property type="match status" value="2"/>
</dbReference>
<evidence type="ECO:0000256" key="3">
    <source>
        <dbReference type="ARBA" id="ARBA00023163"/>
    </source>
</evidence>
<dbReference type="Gene3D" id="1.10.260.40">
    <property type="entry name" value="lambda repressor-like DNA-binding domains"/>
    <property type="match status" value="1"/>
</dbReference>
<dbReference type="InterPro" id="IPR028082">
    <property type="entry name" value="Peripla_BP_I"/>
</dbReference>
<evidence type="ECO:0000256" key="2">
    <source>
        <dbReference type="ARBA" id="ARBA00023125"/>
    </source>
</evidence>
<evidence type="ECO:0000256" key="1">
    <source>
        <dbReference type="ARBA" id="ARBA00023015"/>
    </source>
</evidence>
<dbReference type="InterPro" id="IPR010982">
    <property type="entry name" value="Lambda_DNA-bd_dom_sf"/>
</dbReference>
<proteinExistence type="predicted"/>
<comment type="caution">
    <text evidence="5">The sequence shown here is derived from an EMBL/GenBank/DDBJ whole genome shotgun (WGS) entry which is preliminary data.</text>
</comment>
<dbReference type="Pfam" id="PF13377">
    <property type="entry name" value="Peripla_BP_3"/>
    <property type="match status" value="1"/>
</dbReference>
<organism evidence="5 6">
    <name type="scientific">Ideonella margarita</name>
    <dbReference type="NCBI Taxonomy" id="2984191"/>
    <lineage>
        <taxon>Bacteria</taxon>
        <taxon>Pseudomonadati</taxon>
        <taxon>Pseudomonadota</taxon>
        <taxon>Betaproteobacteria</taxon>
        <taxon>Burkholderiales</taxon>
        <taxon>Sphaerotilaceae</taxon>
        <taxon>Ideonella</taxon>
    </lineage>
</organism>